<dbReference type="Gene3D" id="3.30.70.790">
    <property type="entry name" value="UreE, C-terminal domain"/>
    <property type="match status" value="1"/>
</dbReference>
<dbReference type="Pfam" id="PF09413">
    <property type="entry name" value="DUF2007"/>
    <property type="match status" value="1"/>
</dbReference>
<keyword evidence="3" id="KW-1185">Reference proteome</keyword>
<sequence>MENAFQKVAAYQYSSEAIVIKGRLEAEGIEVFMADNYTIDVDPLVSNAIGGVKLFVRTENVEKAKEILSEISRYAPY</sequence>
<proteinExistence type="predicted"/>
<name>A0ABW8YSH1_9FLAO</name>
<comment type="caution">
    <text evidence="2">The sequence shown here is derived from an EMBL/GenBank/DDBJ whole genome shotgun (WGS) entry which is preliminary data.</text>
</comment>
<dbReference type="Proteomes" id="UP001629156">
    <property type="component" value="Unassembled WGS sequence"/>
</dbReference>
<organism evidence="2 3">
    <name type="scientific">Flavobacterium rhizosphaerae</name>
    <dbReference type="NCBI Taxonomy" id="3163298"/>
    <lineage>
        <taxon>Bacteria</taxon>
        <taxon>Pseudomonadati</taxon>
        <taxon>Bacteroidota</taxon>
        <taxon>Flavobacteriia</taxon>
        <taxon>Flavobacteriales</taxon>
        <taxon>Flavobacteriaceae</taxon>
        <taxon>Flavobacterium</taxon>
    </lineage>
</organism>
<evidence type="ECO:0000313" key="3">
    <source>
        <dbReference type="Proteomes" id="UP001629156"/>
    </source>
</evidence>
<evidence type="ECO:0000313" key="2">
    <source>
        <dbReference type="EMBL" id="MFL9843236.1"/>
    </source>
</evidence>
<gene>
    <name evidence="2" type="ORF">ABS766_02280</name>
</gene>
<dbReference type="InterPro" id="IPR018551">
    <property type="entry name" value="DUF2007"/>
</dbReference>
<evidence type="ECO:0000259" key="1">
    <source>
        <dbReference type="Pfam" id="PF09413"/>
    </source>
</evidence>
<dbReference type="SUPFAM" id="SSF54913">
    <property type="entry name" value="GlnB-like"/>
    <property type="match status" value="1"/>
</dbReference>
<protein>
    <submittedName>
        <fullName evidence="2">DUF2007 domain-containing protein</fullName>
    </submittedName>
</protein>
<dbReference type="InterPro" id="IPR011322">
    <property type="entry name" value="N-reg_PII-like_a/b"/>
</dbReference>
<feature type="domain" description="DUF2007" evidence="1">
    <location>
        <begin position="8"/>
        <end position="71"/>
    </location>
</feature>
<accession>A0ABW8YSH1</accession>
<dbReference type="EMBL" id="JBELPZ010000001">
    <property type="protein sequence ID" value="MFL9843236.1"/>
    <property type="molecule type" value="Genomic_DNA"/>
</dbReference>
<dbReference type="RefSeq" id="WP_408083470.1">
    <property type="nucleotide sequence ID" value="NZ_JBELPZ010000001.1"/>
</dbReference>
<reference evidence="2 3" key="1">
    <citation type="submission" date="2024-06" db="EMBL/GenBank/DDBJ databases">
        <authorList>
            <person name="Kaempfer P."/>
            <person name="Viver T."/>
        </authorList>
    </citation>
    <scope>NUCLEOTIDE SEQUENCE [LARGE SCALE GENOMIC DNA]</scope>
    <source>
        <strain evidence="2 3">ST-119</strain>
    </source>
</reference>